<evidence type="ECO:0000313" key="2">
    <source>
        <dbReference type="Proteomes" id="UP000694892"/>
    </source>
</evidence>
<name>A0A974DBI5_XENLA</name>
<proteinExistence type="predicted"/>
<dbReference type="Proteomes" id="UP000694892">
    <property type="component" value="Chromosome 3L"/>
</dbReference>
<organism evidence="1 2">
    <name type="scientific">Xenopus laevis</name>
    <name type="common">African clawed frog</name>
    <dbReference type="NCBI Taxonomy" id="8355"/>
    <lineage>
        <taxon>Eukaryota</taxon>
        <taxon>Metazoa</taxon>
        <taxon>Chordata</taxon>
        <taxon>Craniata</taxon>
        <taxon>Vertebrata</taxon>
        <taxon>Euteleostomi</taxon>
        <taxon>Amphibia</taxon>
        <taxon>Batrachia</taxon>
        <taxon>Anura</taxon>
        <taxon>Pipoidea</taxon>
        <taxon>Pipidae</taxon>
        <taxon>Xenopodinae</taxon>
        <taxon>Xenopus</taxon>
        <taxon>Xenopus</taxon>
    </lineage>
</organism>
<dbReference type="AlphaFoldDB" id="A0A974DBI5"/>
<sequence length="119" mass="14016">MLLFWPHSVLQKCRRFGAGNSTLRFPRPQEMLFCLLINRIILLERKGGFSKPHLPDVKHSLLARSERSAANISSVYTELYLDKHYPISERGENGYLKKLVQCHITVLWNMLHRWRPCLK</sequence>
<dbReference type="EMBL" id="CM004470">
    <property type="protein sequence ID" value="OCT88315.1"/>
    <property type="molecule type" value="Genomic_DNA"/>
</dbReference>
<reference evidence="2" key="1">
    <citation type="journal article" date="2016" name="Nature">
        <title>Genome evolution in the allotetraploid frog Xenopus laevis.</title>
        <authorList>
            <person name="Session A.M."/>
            <person name="Uno Y."/>
            <person name="Kwon T."/>
            <person name="Chapman J.A."/>
            <person name="Toyoda A."/>
            <person name="Takahashi S."/>
            <person name="Fukui A."/>
            <person name="Hikosaka A."/>
            <person name="Suzuki A."/>
            <person name="Kondo M."/>
            <person name="van Heeringen S.J."/>
            <person name="Quigley I."/>
            <person name="Heinz S."/>
            <person name="Ogino H."/>
            <person name="Ochi H."/>
            <person name="Hellsten U."/>
            <person name="Lyons J.B."/>
            <person name="Simakov O."/>
            <person name="Putnam N."/>
            <person name="Stites J."/>
            <person name="Kuroki Y."/>
            <person name="Tanaka T."/>
            <person name="Michiue T."/>
            <person name="Watanabe M."/>
            <person name="Bogdanovic O."/>
            <person name="Lister R."/>
            <person name="Georgiou G."/>
            <person name="Paranjpe S.S."/>
            <person name="van Kruijsbergen I."/>
            <person name="Shu S."/>
            <person name="Carlson J."/>
            <person name="Kinoshita T."/>
            <person name="Ohta Y."/>
            <person name="Mawaribuchi S."/>
            <person name="Jenkins J."/>
            <person name="Grimwood J."/>
            <person name="Schmutz J."/>
            <person name="Mitros T."/>
            <person name="Mozaffari S.V."/>
            <person name="Suzuki Y."/>
            <person name="Haramoto Y."/>
            <person name="Yamamoto T.S."/>
            <person name="Takagi C."/>
            <person name="Heald R."/>
            <person name="Miller K."/>
            <person name="Haudenschild C."/>
            <person name="Kitzman J."/>
            <person name="Nakayama T."/>
            <person name="Izutsu Y."/>
            <person name="Robert J."/>
            <person name="Fortriede J."/>
            <person name="Burns K."/>
            <person name="Lotay V."/>
            <person name="Karimi K."/>
            <person name="Yasuoka Y."/>
            <person name="Dichmann D.S."/>
            <person name="Flajnik M.F."/>
            <person name="Houston D.W."/>
            <person name="Shendure J."/>
            <person name="DuPasquier L."/>
            <person name="Vize P.D."/>
            <person name="Zorn A.M."/>
            <person name="Ito M."/>
            <person name="Marcotte E.M."/>
            <person name="Wallingford J.B."/>
            <person name="Ito Y."/>
            <person name="Asashima M."/>
            <person name="Ueno N."/>
            <person name="Matsuda Y."/>
            <person name="Veenstra G.J."/>
            <person name="Fujiyama A."/>
            <person name="Harland R.M."/>
            <person name="Taira M."/>
            <person name="Rokhsar D.S."/>
        </authorList>
    </citation>
    <scope>NUCLEOTIDE SEQUENCE [LARGE SCALE GENOMIC DNA]</scope>
    <source>
        <strain evidence="2">J</strain>
    </source>
</reference>
<gene>
    <name evidence="1" type="ORF">XELAEV_18016949mg</name>
</gene>
<accession>A0A974DBI5</accession>
<protein>
    <submittedName>
        <fullName evidence="1">Uncharacterized protein</fullName>
    </submittedName>
</protein>
<evidence type="ECO:0000313" key="1">
    <source>
        <dbReference type="EMBL" id="OCT88315.1"/>
    </source>
</evidence>